<dbReference type="InterPro" id="IPR000847">
    <property type="entry name" value="LysR_HTH_N"/>
</dbReference>
<dbReference type="SUPFAM" id="SSF46785">
    <property type="entry name" value="Winged helix' DNA-binding domain"/>
    <property type="match status" value="1"/>
</dbReference>
<evidence type="ECO:0000256" key="3">
    <source>
        <dbReference type="ARBA" id="ARBA00023125"/>
    </source>
</evidence>
<dbReference type="GO" id="GO:0003677">
    <property type="term" value="F:DNA binding"/>
    <property type="evidence" value="ECO:0007669"/>
    <property type="project" value="UniProtKB-KW"/>
</dbReference>
<keyword evidence="4" id="KW-0010">Activator</keyword>
<dbReference type="EMBL" id="FTOH01000003">
    <property type="protein sequence ID" value="SIS63266.1"/>
    <property type="molecule type" value="Genomic_DNA"/>
</dbReference>
<evidence type="ECO:0000313" key="8">
    <source>
        <dbReference type="Proteomes" id="UP000185639"/>
    </source>
</evidence>
<dbReference type="Gene3D" id="3.40.190.290">
    <property type="match status" value="1"/>
</dbReference>
<dbReference type="InterPro" id="IPR036390">
    <property type="entry name" value="WH_DNA-bd_sf"/>
</dbReference>
<dbReference type="InterPro" id="IPR005119">
    <property type="entry name" value="LysR_subst-bd"/>
</dbReference>
<evidence type="ECO:0000313" key="7">
    <source>
        <dbReference type="EMBL" id="SIS63266.1"/>
    </source>
</evidence>
<dbReference type="Pfam" id="PF00126">
    <property type="entry name" value="HTH_1"/>
    <property type="match status" value="1"/>
</dbReference>
<dbReference type="SUPFAM" id="SSF53850">
    <property type="entry name" value="Periplasmic binding protein-like II"/>
    <property type="match status" value="1"/>
</dbReference>
<keyword evidence="8" id="KW-1185">Reference proteome</keyword>
<comment type="similarity">
    <text evidence="1">Belongs to the LysR transcriptional regulatory family.</text>
</comment>
<dbReference type="AlphaFoldDB" id="A0A1N7KP49"/>
<sequence>MHRLNYKHLHYFFAVAESGSIQAAADRLAITPQTISGQLKLLEDELGEALLRRNGRNVELTDAGHLAYEYCKDIFRLGEEMQEVMQQGLATRPEELRVGIVDALPKSITHQLLAPIIARNPQMKLICREEQMTTLLGELAVHRLDVVLADSPVPPGMNIRCFSHELGASRLACFAHARLLEDKSFPDCLIDAPLLIPTGSSSTMRTNLLSWLKRQSISMRIAGEFDDSALLKAFGSEGHGFFFAPEVITEEICRRYDVKVAGTVPELQQAFYAIVAERRHSHSAVLELTENSRGHFGSEND</sequence>
<evidence type="ECO:0000256" key="5">
    <source>
        <dbReference type="ARBA" id="ARBA00023163"/>
    </source>
</evidence>
<dbReference type="InterPro" id="IPR036388">
    <property type="entry name" value="WH-like_DNA-bd_sf"/>
</dbReference>
<evidence type="ECO:0000256" key="4">
    <source>
        <dbReference type="ARBA" id="ARBA00023159"/>
    </source>
</evidence>
<dbReference type="GO" id="GO:2000142">
    <property type="term" value="P:regulation of DNA-templated transcription initiation"/>
    <property type="evidence" value="ECO:0007669"/>
    <property type="project" value="TreeGrafter"/>
</dbReference>
<dbReference type="PANTHER" id="PTHR30293">
    <property type="entry name" value="TRANSCRIPTIONAL REGULATORY PROTEIN NAC-RELATED"/>
    <property type="match status" value="1"/>
</dbReference>
<dbReference type="NCBIfam" id="NF008284">
    <property type="entry name" value="PRK11062.1"/>
    <property type="match status" value="1"/>
</dbReference>
<feature type="domain" description="HTH lysR-type" evidence="6">
    <location>
        <begin position="4"/>
        <end position="61"/>
    </location>
</feature>
<dbReference type="PANTHER" id="PTHR30293:SF2">
    <property type="entry name" value="TRANSCRIPTIONAL ACTIVATOR PROTEIN NHAR"/>
    <property type="match status" value="1"/>
</dbReference>
<organism evidence="7 8">
    <name type="scientific">Thalassolituus maritimus</name>
    <dbReference type="NCBI Taxonomy" id="484498"/>
    <lineage>
        <taxon>Bacteria</taxon>
        <taxon>Pseudomonadati</taxon>
        <taxon>Pseudomonadota</taxon>
        <taxon>Gammaproteobacteria</taxon>
        <taxon>Oceanospirillales</taxon>
        <taxon>Oceanospirillaceae</taxon>
        <taxon>Thalassolituus</taxon>
    </lineage>
</organism>
<dbReference type="Proteomes" id="UP000185639">
    <property type="component" value="Unassembled WGS sequence"/>
</dbReference>
<dbReference type="STRING" id="484498.SAMN05421686_10313"/>
<dbReference type="GO" id="GO:0003700">
    <property type="term" value="F:DNA-binding transcription factor activity"/>
    <property type="evidence" value="ECO:0007669"/>
    <property type="project" value="InterPro"/>
</dbReference>
<name>A0A1N7KP49_9GAMM</name>
<evidence type="ECO:0000259" key="6">
    <source>
        <dbReference type="PROSITE" id="PS50931"/>
    </source>
</evidence>
<gene>
    <name evidence="7" type="ORF">SAMN05421686_10313</name>
</gene>
<dbReference type="OrthoDB" id="464481at2"/>
<dbReference type="Pfam" id="PF03466">
    <property type="entry name" value="LysR_substrate"/>
    <property type="match status" value="1"/>
</dbReference>
<reference evidence="8" key="1">
    <citation type="submission" date="2017-01" db="EMBL/GenBank/DDBJ databases">
        <authorList>
            <person name="Varghese N."/>
            <person name="Submissions S."/>
        </authorList>
    </citation>
    <scope>NUCLEOTIDE SEQUENCE [LARGE SCALE GENOMIC DNA]</scope>
    <source>
        <strain evidence="8">DSM 24913</strain>
    </source>
</reference>
<accession>A0A1N7KP49</accession>
<dbReference type="RefSeq" id="WP_076514572.1">
    <property type="nucleotide sequence ID" value="NZ_FTOH01000003.1"/>
</dbReference>
<evidence type="ECO:0000256" key="1">
    <source>
        <dbReference type="ARBA" id="ARBA00009437"/>
    </source>
</evidence>
<dbReference type="Gene3D" id="1.10.10.10">
    <property type="entry name" value="Winged helix-like DNA-binding domain superfamily/Winged helix DNA-binding domain"/>
    <property type="match status" value="1"/>
</dbReference>
<proteinExistence type="inferred from homology"/>
<dbReference type="PROSITE" id="PS50931">
    <property type="entry name" value="HTH_LYSR"/>
    <property type="match status" value="1"/>
</dbReference>
<evidence type="ECO:0000256" key="2">
    <source>
        <dbReference type="ARBA" id="ARBA00023015"/>
    </source>
</evidence>
<keyword evidence="5" id="KW-0804">Transcription</keyword>
<protein>
    <submittedName>
        <fullName evidence="7">LysR family transcriptional regulator, transcriptional activator of nhaA</fullName>
    </submittedName>
</protein>
<keyword evidence="3" id="KW-0238">DNA-binding</keyword>
<keyword evidence="2" id="KW-0805">Transcription regulation</keyword>
<dbReference type="FunFam" id="1.10.10.10:FF:000001">
    <property type="entry name" value="LysR family transcriptional regulator"/>
    <property type="match status" value="1"/>
</dbReference>